<comment type="caution">
    <text evidence="2">The sequence shown here is derived from an EMBL/GenBank/DDBJ whole genome shotgun (WGS) entry which is preliminary data.</text>
</comment>
<feature type="compositionally biased region" description="Low complexity" evidence="1">
    <location>
        <begin position="17"/>
        <end position="28"/>
    </location>
</feature>
<proteinExistence type="predicted"/>
<evidence type="ECO:0000256" key="1">
    <source>
        <dbReference type="SAM" id="MobiDB-lite"/>
    </source>
</evidence>
<gene>
    <name evidence="2" type="ORF">B0H17DRAFT_1187719</name>
</gene>
<feature type="compositionally biased region" description="Basic and acidic residues" evidence="1">
    <location>
        <begin position="62"/>
        <end position="79"/>
    </location>
</feature>
<sequence>MKAQAQGRYTRKRHADTQQTTSARTRAQLPVSSPTLSDPDARPRAALRAQRRAARDISSARLEAKTGMGDKEEESKETIGRAGKAFPSGKNEVKSRNVQQKNGPRSTRQPPGSVKRECDDQREPPLTKAPLRYRHVHVCG</sequence>
<name>A0AAD7FM06_MYCRO</name>
<evidence type="ECO:0000313" key="2">
    <source>
        <dbReference type="EMBL" id="KAJ7631515.1"/>
    </source>
</evidence>
<dbReference type="Proteomes" id="UP001221757">
    <property type="component" value="Unassembled WGS sequence"/>
</dbReference>
<dbReference type="AlphaFoldDB" id="A0AAD7FM06"/>
<organism evidence="2 3">
    <name type="scientific">Mycena rosella</name>
    <name type="common">Pink bonnet</name>
    <name type="synonym">Agaricus rosellus</name>
    <dbReference type="NCBI Taxonomy" id="1033263"/>
    <lineage>
        <taxon>Eukaryota</taxon>
        <taxon>Fungi</taxon>
        <taxon>Dikarya</taxon>
        <taxon>Basidiomycota</taxon>
        <taxon>Agaricomycotina</taxon>
        <taxon>Agaricomycetes</taxon>
        <taxon>Agaricomycetidae</taxon>
        <taxon>Agaricales</taxon>
        <taxon>Marasmiineae</taxon>
        <taxon>Mycenaceae</taxon>
        <taxon>Mycena</taxon>
    </lineage>
</organism>
<feature type="compositionally biased region" description="Polar residues" evidence="1">
    <location>
        <begin position="96"/>
        <end position="110"/>
    </location>
</feature>
<feature type="region of interest" description="Disordered" evidence="1">
    <location>
        <begin position="1"/>
        <end position="140"/>
    </location>
</feature>
<accession>A0AAD7FM06</accession>
<feature type="compositionally biased region" description="Basic and acidic residues" evidence="1">
    <location>
        <begin position="114"/>
        <end position="125"/>
    </location>
</feature>
<keyword evidence="3" id="KW-1185">Reference proteome</keyword>
<feature type="compositionally biased region" description="Basic residues" evidence="1">
    <location>
        <begin position="131"/>
        <end position="140"/>
    </location>
</feature>
<dbReference type="EMBL" id="JARKIE010000513">
    <property type="protein sequence ID" value="KAJ7631515.1"/>
    <property type="molecule type" value="Genomic_DNA"/>
</dbReference>
<reference evidence="2" key="1">
    <citation type="submission" date="2023-03" db="EMBL/GenBank/DDBJ databases">
        <title>Massive genome expansion in bonnet fungi (Mycena s.s.) driven by repeated elements and novel gene families across ecological guilds.</title>
        <authorList>
            <consortium name="Lawrence Berkeley National Laboratory"/>
            <person name="Harder C.B."/>
            <person name="Miyauchi S."/>
            <person name="Viragh M."/>
            <person name="Kuo A."/>
            <person name="Thoen E."/>
            <person name="Andreopoulos B."/>
            <person name="Lu D."/>
            <person name="Skrede I."/>
            <person name="Drula E."/>
            <person name="Henrissat B."/>
            <person name="Morin E."/>
            <person name="Kohler A."/>
            <person name="Barry K."/>
            <person name="LaButti K."/>
            <person name="Morin E."/>
            <person name="Salamov A."/>
            <person name="Lipzen A."/>
            <person name="Mereny Z."/>
            <person name="Hegedus B."/>
            <person name="Baldrian P."/>
            <person name="Stursova M."/>
            <person name="Weitz H."/>
            <person name="Taylor A."/>
            <person name="Grigoriev I.V."/>
            <person name="Nagy L.G."/>
            <person name="Martin F."/>
            <person name="Kauserud H."/>
        </authorList>
    </citation>
    <scope>NUCLEOTIDE SEQUENCE</scope>
    <source>
        <strain evidence="2">CBHHK067</strain>
    </source>
</reference>
<protein>
    <submittedName>
        <fullName evidence="2">Uncharacterized protein</fullName>
    </submittedName>
</protein>
<evidence type="ECO:0000313" key="3">
    <source>
        <dbReference type="Proteomes" id="UP001221757"/>
    </source>
</evidence>